<evidence type="ECO:0000313" key="4">
    <source>
        <dbReference type="EMBL" id="MCS3950918.1"/>
    </source>
</evidence>
<dbReference type="GO" id="GO:0016757">
    <property type="term" value="F:glycosyltransferase activity"/>
    <property type="evidence" value="ECO:0007669"/>
    <property type="project" value="InterPro"/>
</dbReference>
<evidence type="ECO:0000259" key="3">
    <source>
        <dbReference type="Pfam" id="PF13439"/>
    </source>
</evidence>
<dbReference type="SUPFAM" id="SSF53756">
    <property type="entry name" value="UDP-Glycosyltransferase/glycogen phosphorylase"/>
    <property type="match status" value="1"/>
</dbReference>
<evidence type="ECO:0000259" key="2">
    <source>
        <dbReference type="Pfam" id="PF00534"/>
    </source>
</evidence>
<dbReference type="PANTHER" id="PTHR46401">
    <property type="entry name" value="GLYCOSYLTRANSFERASE WBBK-RELATED"/>
    <property type="match status" value="1"/>
</dbReference>
<reference evidence="4" key="1">
    <citation type="submission" date="2022-08" db="EMBL/GenBank/DDBJ databases">
        <title>Genomic Encyclopedia of Type Strains, Phase V (KMG-V): Genome sequencing to study the core and pangenomes of soil and plant-associated prokaryotes.</title>
        <authorList>
            <person name="Whitman W."/>
        </authorList>
    </citation>
    <scope>NUCLEOTIDE SEQUENCE</scope>
    <source>
        <strain evidence="4">SP2017</strain>
    </source>
</reference>
<dbReference type="Gene3D" id="3.40.50.2000">
    <property type="entry name" value="Glycogen Phosphorylase B"/>
    <property type="match status" value="2"/>
</dbReference>
<feature type="domain" description="Glycosyltransferase subfamily 4-like N-terminal" evidence="3">
    <location>
        <begin position="22"/>
        <end position="186"/>
    </location>
</feature>
<organism evidence="4 5">
    <name type="scientific">Salinibacter ruber</name>
    <dbReference type="NCBI Taxonomy" id="146919"/>
    <lineage>
        <taxon>Bacteria</taxon>
        <taxon>Pseudomonadati</taxon>
        <taxon>Rhodothermota</taxon>
        <taxon>Rhodothermia</taxon>
        <taxon>Rhodothermales</taxon>
        <taxon>Salinibacteraceae</taxon>
        <taxon>Salinibacter</taxon>
    </lineage>
</organism>
<dbReference type="GO" id="GO:0009103">
    <property type="term" value="P:lipopolysaccharide biosynthetic process"/>
    <property type="evidence" value="ECO:0007669"/>
    <property type="project" value="TreeGrafter"/>
</dbReference>
<dbReference type="RefSeq" id="WP_259081519.1">
    <property type="nucleotide sequence ID" value="NZ_JANUBB010000003.1"/>
</dbReference>
<dbReference type="Proteomes" id="UP001155010">
    <property type="component" value="Unassembled WGS sequence"/>
</dbReference>
<protein>
    <submittedName>
        <fullName evidence="4">Glycosyltransferase involved in cell wall biosynthesis</fullName>
    </submittedName>
</protein>
<comment type="caution">
    <text evidence="4">The sequence shown here is derived from an EMBL/GenBank/DDBJ whole genome shotgun (WGS) entry which is preliminary data.</text>
</comment>
<evidence type="ECO:0000313" key="5">
    <source>
        <dbReference type="Proteomes" id="UP001155010"/>
    </source>
</evidence>
<evidence type="ECO:0000256" key="1">
    <source>
        <dbReference type="ARBA" id="ARBA00022679"/>
    </source>
</evidence>
<name>A0A9X2U6X5_9BACT</name>
<sequence>MSSHFDVLVLDLTSRTPPYDRALCEALIDYGHNVELWASGCHTDDFERMNVPRRQGLLDLVAHIPNLSAEATKQGKAVEYLVNLVYLTAHLWRRRPDIIHVQWLPLLEIFPIVEIAFLRLCEYWGIQVVYTVHDVLPLENGEEHYDTFWRVYHTADQLICHTKTACHQLSEEFDVSSSSTWLIPHGPLLEGAAEYLQDEARQLQSLPGDRPIVLLFGVLRPYKGVDLLIDAWKQVEQTVPEAILIIAGGGQEDYLGEIKEHIAASGTSNIRTRFQFLPENELIQLVASADLLVYPYRRITQSGALLAGMSAGQAIVASSVGGLKETLQDGKTARLIEPNDSEELAGAITHLLRNPDERDQLGNAAKTVVEEKYSWGAIAQKTTQCYREVVEKTSDKT</sequence>
<proteinExistence type="predicted"/>
<dbReference type="AlphaFoldDB" id="A0A9X2U6X5"/>
<feature type="domain" description="Glycosyl transferase family 1" evidence="2">
    <location>
        <begin position="198"/>
        <end position="367"/>
    </location>
</feature>
<dbReference type="Pfam" id="PF00534">
    <property type="entry name" value="Glycos_transf_1"/>
    <property type="match status" value="1"/>
</dbReference>
<dbReference type="InterPro" id="IPR028098">
    <property type="entry name" value="Glyco_trans_4-like_N"/>
</dbReference>
<dbReference type="CDD" id="cd03801">
    <property type="entry name" value="GT4_PimA-like"/>
    <property type="match status" value="1"/>
</dbReference>
<gene>
    <name evidence="4" type="ORF">GGP83_000859</name>
</gene>
<dbReference type="Pfam" id="PF13439">
    <property type="entry name" value="Glyco_transf_4"/>
    <property type="match status" value="1"/>
</dbReference>
<dbReference type="InterPro" id="IPR001296">
    <property type="entry name" value="Glyco_trans_1"/>
</dbReference>
<keyword evidence="1" id="KW-0808">Transferase</keyword>
<dbReference type="PANTHER" id="PTHR46401:SF2">
    <property type="entry name" value="GLYCOSYLTRANSFERASE WBBK-RELATED"/>
    <property type="match status" value="1"/>
</dbReference>
<dbReference type="EMBL" id="JANUBB010000003">
    <property type="protein sequence ID" value="MCS3950918.1"/>
    <property type="molecule type" value="Genomic_DNA"/>
</dbReference>
<accession>A0A9X2U6X5</accession>